<dbReference type="Gene3D" id="2.120.10.30">
    <property type="entry name" value="TolB, C-terminal domain"/>
    <property type="match status" value="1"/>
</dbReference>
<keyword evidence="4" id="KW-1185">Reference proteome</keyword>
<gene>
    <name evidence="3" type="ORF">EVOR1521_LOCUS25439</name>
</gene>
<evidence type="ECO:0000256" key="1">
    <source>
        <dbReference type="ARBA" id="ARBA00022737"/>
    </source>
</evidence>
<comment type="caution">
    <text evidence="3">The sequence shown here is derived from an EMBL/GenBank/DDBJ whole genome shotgun (WGS) entry which is preliminary data.</text>
</comment>
<evidence type="ECO:0000313" key="3">
    <source>
        <dbReference type="EMBL" id="CAJ1402589.1"/>
    </source>
</evidence>
<proteinExistence type="predicted"/>
<sequence length="219" mass="23685">MLSGGMGQQSDKGDGGVAWLARLQAPWGVAVSSAFVSNEDGTLPVNVYITEAAGMQVRAMTLEFESYLGVINTLAGSGQRGNETKEAAPLEAPNTQLNEPSSVATDAGLVYISDSANHRILMTPSLEYVSMGCWRENIESPWIPSIEGQPLPYGINYLQGVPENRPDAITACAMATLRLGYELFAIRQMGVCATSKDAHLYFRWGRVGLVQDTAWPKRL</sequence>
<evidence type="ECO:0000313" key="4">
    <source>
        <dbReference type="Proteomes" id="UP001178507"/>
    </source>
</evidence>
<name>A0AA36NDW1_9DINO</name>
<protein>
    <submittedName>
        <fullName evidence="3">Uncharacterized protein</fullName>
    </submittedName>
</protein>
<keyword evidence="1" id="KW-0677">Repeat</keyword>
<dbReference type="InterPro" id="IPR011042">
    <property type="entry name" value="6-blade_b-propeller_TolB-like"/>
</dbReference>
<feature type="region of interest" description="Disordered" evidence="2">
    <location>
        <begin position="78"/>
        <end position="99"/>
    </location>
</feature>
<dbReference type="InterPro" id="IPR001258">
    <property type="entry name" value="NHL_repeat"/>
</dbReference>
<dbReference type="Proteomes" id="UP001178507">
    <property type="component" value="Unassembled WGS sequence"/>
</dbReference>
<reference evidence="3" key="1">
    <citation type="submission" date="2023-08" db="EMBL/GenBank/DDBJ databases">
        <authorList>
            <person name="Chen Y."/>
            <person name="Shah S."/>
            <person name="Dougan E. K."/>
            <person name="Thang M."/>
            <person name="Chan C."/>
        </authorList>
    </citation>
    <scope>NUCLEOTIDE SEQUENCE</scope>
</reference>
<organism evidence="3 4">
    <name type="scientific">Effrenium voratum</name>
    <dbReference type="NCBI Taxonomy" id="2562239"/>
    <lineage>
        <taxon>Eukaryota</taxon>
        <taxon>Sar</taxon>
        <taxon>Alveolata</taxon>
        <taxon>Dinophyceae</taxon>
        <taxon>Suessiales</taxon>
        <taxon>Symbiodiniaceae</taxon>
        <taxon>Effrenium</taxon>
    </lineage>
</organism>
<dbReference type="Pfam" id="PF01436">
    <property type="entry name" value="NHL"/>
    <property type="match status" value="1"/>
</dbReference>
<dbReference type="EMBL" id="CAUJNA010003459">
    <property type="protein sequence ID" value="CAJ1402589.1"/>
    <property type="molecule type" value="Genomic_DNA"/>
</dbReference>
<accession>A0AA36NDW1</accession>
<evidence type="ECO:0000256" key="2">
    <source>
        <dbReference type="SAM" id="MobiDB-lite"/>
    </source>
</evidence>
<dbReference type="AlphaFoldDB" id="A0AA36NDW1"/>